<dbReference type="InterPro" id="IPR005064">
    <property type="entry name" value="BUG"/>
</dbReference>
<proteinExistence type="inferred from homology"/>
<keyword evidence="4" id="KW-1185">Reference proteome</keyword>
<dbReference type="Proteomes" id="UP000469385">
    <property type="component" value="Unassembled WGS sequence"/>
</dbReference>
<feature type="signal peptide" evidence="2">
    <location>
        <begin position="1"/>
        <end position="26"/>
    </location>
</feature>
<dbReference type="PANTHER" id="PTHR42928:SF5">
    <property type="entry name" value="BLR1237 PROTEIN"/>
    <property type="match status" value="1"/>
</dbReference>
<name>A0A6N8J203_9BURK</name>
<dbReference type="CDD" id="cd07012">
    <property type="entry name" value="PBP2_Bug_TTT"/>
    <property type="match status" value="1"/>
</dbReference>
<comment type="similarity">
    <text evidence="1">Belongs to the UPF0065 (bug) family.</text>
</comment>
<sequence>MAPTMKRRDFLLSGAALGALPAAAVAQSVFPAKPVTMVVVFPAGQAGDLLARVLSEPLSRTWGQQLIIDNKAGAAGIIGSAFVAKARPDGYTLLLSSTGPMAVAPHVYKKAGYDPLRDFTPIVSVGGVGYALVVPATSKFHSLGDLVSGAKATGRLNYASAGNGSTQHLMMELLKQRAGIEMTHVPYKGLAPAYPDLISGTLDVFFDTLPSVLPHLQSGKVRVLAVSTPERVPALPDVPTVMESGIPDFRILGWYGIAAPAKLDTTIRDKINADLRQVIATEAVRNSMAKLGIVSMVGSPDDFAKYLASEYEKFGDIIRKANITVE</sequence>
<dbReference type="EMBL" id="WSEL01000009">
    <property type="protein sequence ID" value="MVQ32323.1"/>
    <property type="molecule type" value="Genomic_DNA"/>
</dbReference>
<dbReference type="Gene3D" id="3.40.190.10">
    <property type="entry name" value="Periplasmic binding protein-like II"/>
    <property type="match status" value="1"/>
</dbReference>
<dbReference type="InterPro" id="IPR006311">
    <property type="entry name" value="TAT_signal"/>
</dbReference>
<comment type="caution">
    <text evidence="3">The sequence shown here is derived from an EMBL/GenBank/DDBJ whole genome shotgun (WGS) entry which is preliminary data.</text>
</comment>
<dbReference type="SUPFAM" id="SSF53850">
    <property type="entry name" value="Periplasmic binding protein-like II"/>
    <property type="match status" value="1"/>
</dbReference>
<feature type="chain" id="PRO_5026674209" evidence="2">
    <location>
        <begin position="27"/>
        <end position="326"/>
    </location>
</feature>
<protein>
    <submittedName>
        <fullName evidence="3">Tripartite tricarboxylate transporter substrate binding protein</fullName>
    </submittedName>
</protein>
<accession>A0A6N8J203</accession>
<dbReference type="Pfam" id="PF03401">
    <property type="entry name" value="TctC"/>
    <property type="match status" value="1"/>
</dbReference>
<reference evidence="3 4" key="1">
    <citation type="submission" date="2019-12" db="EMBL/GenBank/DDBJ databases">
        <authorList>
            <person name="Huq M.A."/>
        </authorList>
    </citation>
    <scope>NUCLEOTIDE SEQUENCE [LARGE SCALE GENOMIC DNA]</scope>
    <source>
        <strain evidence="3 4">MAH-25</strain>
    </source>
</reference>
<dbReference type="Gene3D" id="3.40.190.150">
    <property type="entry name" value="Bordetella uptake gene, domain 1"/>
    <property type="match status" value="1"/>
</dbReference>
<organism evidence="3 4">
    <name type="scientific">Ramlibacter pinisoli</name>
    <dbReference type="NCBI Taxonomy" id="2682844"/>
    <lineage>
        <taxon>Bacteria</taxon>
        <taxon>Pseudomonadati</taxon>
        <taxon>Pseudomonadota</taxon>
        <taxon>Betaproteobacteria</taxon>
        <taxon>Burkholderiales</taxon>
        <taxon>Comamonadaceae</taxon>
        <taxon>Ramlibacter</taxon>
    </lineage>
</organism>
<dbReference type="AlphaFoldDB" id="A0A6N8J203"/>
<evidence type="ECO:0000313" key="3">
    <source>
        <dbReference type="EMBL" id="MVQ32323.1"/>
    </source>
</evidence>
<dbReference type="PROSITE" id="PS51318">
    <property type="entry name" value="TAT"/>
    <property type="match status" value="1"/>
</dbReference>
<keyword evidence="2" id="KW-0732">Signal</keyword>
<dbReference type="PIRSF" id="PIRSF017082">
    <property type="entry name" value="YflP"/>
    <property type="match status" value="1"/>
</dbReference>
<gene>
    <name evidence="3" type="ORF">GON04_22900</name>
</gene>
<evidence type="ECO:0000313" key="4">
    <source>
        <dbReference type="Proteomes" id="UP000469385"/>
    </source>
</evidence>
<dbReference type="InterPro" id="IPR042100">
    <property type="entry name" value="Bug_dom1"/>
</dbReference>
<evidence type="ECO:0000256" key="2">
    <source>
        <dbReference type="SAM" id="SignalP"/>
    </source>
</evidence>
<dbReference type="PANTHER" id="PTHR42928">
    <property type="entry name" value="TRICARBOXYLATE-BINDING PROTEIN"/>
    <property type="match status" value="1"/>
</dbReference>
<evidence type="ECO:0000256" key="1">
    <source>
        <dbReference type="ARBA" id="ARBA00006987"/>
    </source>
</evidence>